<feature type="transmembrane region" description="Helical" evidence="1">
    <location>
        <begin position="12"/>
        <end position="36"/>
    </location>
</feature>
<dbReference type="PATRIC" id="fig|1747903.4.peg.5297"/>
<keyword evidence="3" id="KW-1185">Reference proteome</keyword>
<feature type="transmembrane region" description="Helical" evidence="1">
    <location>
        <begin position="141"/>
        <end position="160"/>
    </location>
</feature>
<comment type="caution">
    <text evidence="2">The sequence shown here is derived from an EMBL/GenBank/DDBJ whole genome shotgun (WGS) entry which is preliminary data.</text>
</comment>
<evidence type="ECO:0000313" key="2">
    <source>
        <dbReference type="EMBL" id="OBV41610.1"/>
    </source>
</evidence>
<dbReference type="InterPro" id="IPR005625">
    <property type="entry name" value="PepSY-ass_TM"/>
</dbReference>
<dbReference type="OrthoDB" id="9776609at2"/>
<feature type="transmembrane region" description="Helical" evidence="1">
    <location>
        <begin position="341"/>
        <end position="361"/>
    </location>
</feature>
<keyword evidence="1" id="KW-1133">Transmembrane helix</keyword>
<dbReference type="AlphaFoldDB" id="A0A1A7CA16"/>
<keyword evidence="1" id="KW-0812">Transmembrane</keyword>
<feature type="transmembrane region" description="Helical" evidence="1">
    <location>
        <begin position="446"/>
        <end position="463"/>
    </location>
</feature>
<dbReference type="STRING" id="1747903.ASR47_103713"/>
<feature type="transmembrane region" description="Helical" evidence="1">
    <location>
        <begin position="382"/>
        <end position="401"/>
    </location>
</feature>
<dbReference type="Proteomes" id="UP000092713">
    <property type="component" value="Unassembled WGS sequence"/>
</dbReference>
<proteinExistence type="predicted"/>
<feature type="transmembrane region" description="Helical" evidence="1">
    <location>
        <begin position="475"/>
        <end position="498"/>
    </location>
</feature>
<sequence>MDRTFSKSMVWLHSWAGVIMGSVLFAIFWMGTLSVFDAEIDRWMMPQTRLPAATQPVSLDSIAQAVLPSVPPGASQWRVDLATPREPALSFSYKLGKESHAQQLDPTTMAFIPDQGTEAGSGFIFPFHYSLHLAWFDSGKWLVGLAAMAMLVLLVSGVVIHKKIIAQFFTFRPRKRLQRSALDLHNLTGLAALPFHFLITLSGLVIFITIYFPQAHEAAYGGGSEKARSTFMAEAYGRYKRPKANLPGTLASIDAMAQVAEREWHGGQPYFVRVWHPGDANSYVELRRSYANDITMNLDQLFFDAGTGALLHRFQASPVMTVQRFMSGLHFIRFNHWTLRWLYFLGGLSGCVLIATGYLFWLEGRRARHAKLGLPGVRVVEGLAIGSVTGIILATLAFFSANRLLPLDLAWQGWPRATVEIGVFYLAWSATFIHGWLRARHAWRDQCWLTAALAPLAVLLNWISTGDHPLQALAAGHYGVLGMDLMLLLLAALAATAARRLGNLEGKVVHA</sequence>
<feature type="transmembrane region" description="Helical" evidence="1">
    <location>
        <begin position="421"/>
        <end position="439"/>
    </location>
</feature>
<feature type="transmembrane region" description="Helical" evidence="1">
    <location>
        <begin position="181"/>
        <end position="212"/>
    </location>
</feature>
<name>A0A1A7CA16_9BURK</name>
<accession>A0A1A7CA16</accession>
<evidence type="ECO:0000256" key="1">
    <source>
        <dbReference type="SAM" id="Phobius"/>
    </source>
</evidence>
<reference evidence="2 3" key="1">
    <citation type="submission" date="2016-04" db="EMBL/GenBank/DDBJ databases">
        <title>Draft genome sequence of Janthinobacterium psychrotolerans sp. nov., isolated from freshwater sediments in Denmark.</title>
        <authorList>
            <person name="Gong X."/>
            <person name="Skrivergaard S."/>
            <person name="Korsgaard B.S."/>
            <person name="Schreiber L."/>
            <person name="Marshall I.P."/>
            <person name="Finster K."/>
            <person name="Schramm A."/>
        </authorList>
    </citation>
    <scope>NUCLEOTIDE SEQUENCE [LARGE SCALE GENOMIC DNA]</scope>
    <source>
        <strain evidence="2 3">S3-2</strain>
    </source>
</reference>
<protein>
    <submittedName>
        <fullName evidence="2">Putative iron-regulated membrane protein</fullName>
    </submittedName>
</protein>
<gene>
    <name evidence="2" type="ORF">ASR47_103713</name>
</gene>
<dbReference type="RefSeq" id="WP_065305843.1">
    <property type="nucleotide sequence ID" value="NZ_LOCQ01000026.1"/>
</dbReference>
<organism evidence="2 3">
    <name type="scientific">Janthinobacterium psychrotolerans</name>
    <dbReference type="NCBI Taxonomy" id="1747903"/>
    <lineage>
        <taxon>Bacteria</taxon>
        <taxon>Pseudomonadati</taxon>
        <taxon>Pseudomonadota</taxon>
        <taxon>Betaproteobacteria</taxon>
        <taxon>Burkholderiales</taxon>
        <taxon>Oxalobacteraceae</taxon>
        <taxon>Janthinobacterium</taxon>
    </lineage>
</organism>
<dbReference type="PANTHER" id="PTHR34219">
    <property type="entry name" value="IRON-REGULATED INNER MEMBRANE PROTEIN-RELATED"/>
    <property type="match status" value="1"/>
</dbReference>
<dbReference type="EMBL" id="LOCQ01000026">
    <property type="protein sequence ID" value="OBV41610.1"/>
    <property type="molecule type" value="Genomic_DNA"/>
</dbReference>
<keyword evidence="1" id="KW-0472">Membrane</keyword>
<dbReference type="PANTHER" id="PTHR34219:SF4">
    <property type="entry name" value="PEPSY DOMAIN-CONTAINING PROTEIN"/>
    <property type="match status" value="1"/>
</dbReference>
<evidence type="ECO:0000313" key="3">
    <source>
        <dbReference type="Proteomes" id="UP000092713"/>
    </source>
</evidence>
<dbReference type="Pfam" id="PF03929">
    <property type="entry name" value="PepSY_TM"/>
    <property type="match status" value="1"/>
</dbReference>